<feature type="domain" description="TonB C-terminal" evidence="2">
    <location>
        <begin position="158"/>
        <end position="244"/>
    </location>
</feature>
<dbReference type="KEGG" id="ncu:F0U83_05255"/>
<dbReference type="SUPFAM" id="SSF74653">
    <property type="entry name" value="TolA/TonB C-terminal domain"/>
    <property type="match status" value="1"/>
</dbReference>
<dbReference type="GO" id="GO:0055085">
    <property type="term" value="P:transmembrane transport"/>
    <property type="evidence" value="ECO:0007669"/>
    <property type="project" value="InterPro"/>
</dbReference>
<reference evidence="3 4" key="1">
    <citation type="journal article" date="2019" name="Biochem. Eng. J.">
        <title>Metabolic engineering of the marine bacteria Neptunomonas concharum for the production of acetoin and meso-2,3-butanediol from acetate.</title>
        <authorList>
            <person name="Li W."/>
            <person name="Pu N."/>
            <person name="Liu C.-X."/>
            <person name="Yuan Q.-P."/>
            <person name="Li Z.-J."/>
        </authorList>
    </citation>
    <scope>NUCLEOTIDE SEQUENCE [LARGE SCALE GENOMIC DNA]</scope>
    <source>
        <strain evidence="3 4">JCM17730</strain>
    </source>
</reference>
<dbReference type="PROSITE" id="PS52015">
    <property type="entry name" value="TONB_CTD"/>
    <property type="match status" value="1"/>
</dbReference>
<dbReference type="Pfam" id="PF03544">
    <property type="entry name" value="TonB_C"/>
    <property type="match status" value="1"/>
</dbReference>
<keyword evidence="4" id="KW-1185">Reference proteome</keyword>
<dbReference type="InterPro" id="IPR037682">
    <property type="entry name" value="TonB_C"/>
</dbReference>
<evidence type="ECO:0000259" key="2">
    <source>
        <dbReference type="PROSITE" id="PS52015"/>
    </source>
</evidence>
<evidence type="ECO:0000256" key="1">
    <source>
        <dbReference type="SAM" id="MobiDB-lite"/>
    </source>
</evidence>
<evidence type="ECO:0000313" key="4">
    <source>
        <dbReference type="Proteomes" id="UP000324760"/>
    </source>
</evidence>
<feature type="region of interest" description="Disordered" evidence="1">
    <location>
        <begin position="63"/>
        <end position="154"/>
    </location>
</feature>
<evidence type="ECO:0000313" key="3">
    <source>
        <dbReference type="EMBL" id="QEQ96158.1"/>
    </source>
</evidence>
<organism evidence="3 4">
    <name type="scientific">Neptunomonas concharum</name>
    <dbReference type="NCBI Taxonomy" id="1031538"/>
    <lineage>
        <taxon>Bacteria</taxon>
        <taxon>Pseudomonadati</taxon>
        <taxon>Pseudomonadota</taxon>
        <taxon>Gammaproteobacteria</taxon>
        <taxon>Oceanospirillales</taxon>
        <taxon>Oceanospirillaceae</taxon>
        <taxon>Neptunomonas</taxon>
    </lineage>
</organism>
<dbReference type="Gene3D" id="3.30.1150.10">
    <property type="match status" value="1"/>
</dbReference>
<dbReference type="RefSeq" id="WP_138988864.1">
    <property type="nucleotide sequence ID" value="NZ_CP043869.1"/>
</dbReference>
<dbReference type="AlphaFoldDB" id="A0A5P1R984"/>
<sequence>MSIHQAVISHPLMKGLAVSLLGHSTLWFYLNHTPIVNVDPQITQAITPQSINVTLARPSLMPQAKSLSTPKPVPQPTQQVLPSPKLEQPHKKLITQSDQPKRTLKNKPKTAPVTSKNQSHSKKTSTTVPSKPVATAQVTHATTQQSTSPRATQHESEQYLSYLINQINRYKKYPRPAVRRNIEGSVTFRLKLNPDGSFKDMEWISGQNIFKNATLKAIQSSLPIRQLATTPPTSVVLTIDYRLI</sequence>
<feature type="compositionally biased region" description="Low complexity" evidence="1">
    <location>
        <begin position="133"/>
        <end position="148"/>
    </location>
</feature>
<accession>A0A5P1R984</accession>
<proteinExistence type="predicted"/>
<name>A0A5P1R984_9GAMM</name>
<gene>
    <name evidence="3" type="ORF">F0U83_05255</name>
</gene>
<protein>
    <submittedName>
        <fullName evidence="3">Energy transducer TonB</fullName>
    </submittedName>
</protein>
<dbReference type="Proteomes" id="UP000324760">
    <property type="component" value="Chromosome"/>
</dbReference>
<dbReference type="EMBL" id="CP043869">
    <property type="protein sequence ID" value="QEQ96158.1"/>
    <property type="molecule type" value="Genomic_DNA"/>
</dbReference>
<feature type="compositionally biased region" description="Polar residues" evidence="1">
    <location>
        <begin position="112"/>
        <end position="129"/>
    </location>
</feature>